<evidence type="ECO:0000313" key="2">
    <source>
        <dbReference type="EMBL" id="OWF37089.1"/>
    </source>
</evidence>
<dbReference type="OrthoDB" id="5963802at2759"/>
<dbReference type="AlphaFoldDB" id="A0A210PKS6"/>
<gene>
    <name evidence="2" type="ORF">KP79_PYT09779</name>
</gene>
<reference evidence="2 3" key="1">
    <citation type="journal article" date="2017" name="Nat. Ecol. Evol.">
        <title>Scallop genome provides insights into evolution of bilaterian karyotype and development.</title>
        <authorList>
            <person name="Wang S."/>
            <person name="Zhang J."/>
            <person name="Jiao W."/>
            <person name="Li J."/>
            <person name="Xun X."/>
            <person name="Sun Y."/>
            <person name="Guo X."/>
            <person name="Huan P."/>
            <person name="Dong B."/>
            <person name="Zhang L."/>
            <person name="Hu X."/>
            <person name="Sun X."/>
            <person name="Wang J."/>
            <person name="Zhao C."/>
            <person name="Wang Y."/>
            <person name="Wang D."/>
            <person name="Huang X."/>
            <person name="Wang R."/>
            <person name="Lv J."/>
            <person name="Li Y."/>
            <person name="Zhang Z."/>
            <person name="Liu B."/>
            <person name="Lu W."/>
            <person name="Hui Y."/>
            <person name="Liang J."/>
            <person name="Zhou Z."/>
            <person name="Hou R."/>
            <person name="Li X."/>
            <person name="Liu Y."/>
            <person name="Li H."/>
            <person name="Ning X."/>
            <person name="Lin Y."/>
            <person name="Zhao L."/>
            <person name="Xing Q."/>
            <person name="Dou J."/>
            <person name="Li Y."/>
            <person name="Mao J."/>
            <person name="Guo H."/>
            <person name="Dou H."/>
            <person name="Li T."/>
            <person name="Mu C."/>
            <person name="Jiang W."/>
            <person name="Fu Q."/>
            <person name="Fu X."/>
            <person name="Miao Y."/>
            <person name="Liu J."/>
            <person name="Yu Q."/>
            <person name="Li R."/>
            <person name="Liao H."/>
            <person name="Li X."/>
            <person name="Kong Y."/>
            <person name="Jiang Z."/>
            <person name="Chourrout D."/>
            <person name="Li R."/>
            <person name="Bao Z."/>
        </authorList>
    </citation>
    <scope>NUCLEOTIDE SEQUENCE [LARGE SCALE GENOMIC DNA]</scope>
    <source>
        <strain evidence="2 3">PY_sf001</strain>
    </source>
</reference>
<keyword evidence="3" id="KW-1185">Reference proteome</keyword>
<evidence type="ECO:0000256" key="1">
    <source>
        <dbReference type="SAM" id="MobiDB-lite"/>
    </source>
</evidence>
<proteinExistence type="predicted"/>
<feature type="compositionally biased region" description="Polar residues" evidence="1">
    <location>
        <begin position="112"/>
        <end position="125"/>
    </location>
</feature>
<sequence>MDAAPYDNVEFPIRRQLGTPATWPGSDHVIMSIKSPTPKTPKPKTESKLSPVLEVDGSEFTEEQAELPSVQDQRQTAQVTNLRGKKETEITANKGVTLVNSNQVGRPPTTLKAVTSSSPASTSETHTLVPFGAKTTIATTKTATTTPTSVIPSSTMDKNGKIGFVIVDEPRPFNQDFSRLDLNPSSQTVLGEAYTKQRKFYRLNDRLLAQGEDMRQDVWQAKGRPGELLTYEQLLQGMLEEGEVLVLGGAWLYFTHLDFLDKEGKTKVKPSIGKGRICLTDRKLLILSAEVNEDAALSEFGDGSPASQSGYKLELSKYNRTFYQNVPLGCFLGVELSASVGSSLESRLTEQEPLCGGLCSCLGIARCSTTWRSSRPMPVPVNTRTIRMGISMPPWHTETNVVVYIHPEMPLTAARDFVAQIHHHAPLLH</sequence>
<organism evidence="2 3">
    <name type="scientific">Mizuhopecten yessoensis</name>
    <name type="common">Japanese scallop</name>
    <name type="synonym">Patinopecten yessoensis</name>
    <dbReference type="NCBI Taxonomy" id="6573"/>
    <lineage>
        <taxon>Eukaryota</taxon>
        <taxon>Metazoa</taxon>
        <taxon>Spiralia</taxon>
        <taxon>Lophotrochozoa</taxon>
        <taxon>Mollusca</taxon>
        <taxon>Bivalvia</taxon>
        <taxon>Autobranchia</taxon>
        <taxon>Pteriomorphia</taxon>
        <taxon>Pectinida</taxon>
        <taxon>Pectinoidea</taxon>
        <taxon>Pectinidae</taxon>
        <taxon>Mizuhopecten</taxon>
    </lineage>
</organism>
<name>A0A210PKS6_MIZYE</name>
<dbReference type="EMBL" id="NEDP02005595">
    <property type="protein sequence ID" value="OWF37089.1"/>
    <property type="molecule type" value="Genomic_DNA"/>
</dbReference>
<feature type="region of interest" description="Disordered" evidence="1">
    <location>
        <begin position="100"/>
        <end position="125"/>
    </location>
</feature>
<comment type="caution">
    <text evidence="2">The sequence shown here is derived from an EMBL/GenBank/DDBJ whole genome shotgun (WGS) entry which is preliminary data.</text>
</comment>
<dbReference type="Proteomes" id="UP000242188">
    <property type="component" value="Unassembled WGS sequence"/>
</dbReference>
<accession>A0A210PKS6</accession>
<protein>
    <submittedName>
        <fullName evidence="2">Uncharacterized protein</fullName>
    </submittedName>
</protein>
<evidence type="ECO:0000313" key="3">
    <source>
        <dbReference type="Proteomes" id="UP000242188"/>
    </source>
</evidence>